<dbReference type="CDD" id="cd00707">
    <property type="entry name" value="Pancreat_lipase_like"/>
    <property type="match status" value="1"/>
</dbReference>
<keyword evidence="15" id="KW-0106">Calcium</keyword>
<protein>
    <recommendedName>
        <fullName evidence="10">Phospholipase A1 member A</fullName>
    </recommendedName>
</protein>
<dbReference type="GO" id="GO:0046872">
    <property type="term" value="F:metal ion binding"/>
    <property type="evidence" value="ECO:0007669"/>
    <property type="project" value="UniProtKB-KW"/>
</dbReference>
<comment type="catalytic activity">
    <reaction evidence="13">
        <text>1-hexadecanoyl-2-(5Z,8Z,11Z,14Z-eicosatetraenoyl)-sn-glycero-3-phospho-L-serine + H2O = 2-(5Z,8Z,11Z,14Z)-eicosatetraenoyl-sn-glycero-3-phospho-L-serine + hexadecanoate + H(+)</text>
        <dbReference type="Rhea" id="RHEA:41187"/>
        <dbReference type="ChEBI" id="CHEBI:7896"/>
        <dbReference type="ChEBI" id="CHEBI:15377"/>
        <dbReference type="ChEBI" id="CHEBI:15378"/>
        <dbReference type="ChEBI" id="CHEBI:75032"/>
        <dbReference type="ChEBI" id="CHEBI:77830"/>
    </reaction>
    <physiologicalReaction direction="left-to-right" evidence="13">
        <dbReference type="Rhea" id="RHEA:41188"/>
    </physiologicalReaction>
</comment>
<evidence type="ECO:0000256" key="16">
    <source>
        <dbReference type="RuleBase" id="RU004262"/>
    </source>
</evidence>
<dbReference type="GO" id="GO:0008970">
    <property type="term" value="F:phospholipase A1 activity"/>
    <property type="evidence" value="ECO:0007669"/>
    <property type="project" value="TreeGrafter"/>
</dbReference>
<dbReference type="PANTHER" id="PTHR11610">
    <property type="entry name" value="LIPASE"/>
    <property type="match status" value="1"/>
</dbReference>
<comment type="catalytic activity">
    <reaction evidence="11">
        <text>1-(9Z-octadecenoyl)-sn-glycero-3-phospho-L-serine + H2O = sn-glycero-3-phospho-L-serine + (9Z)-octadecenoate + H(+)</text>
        <dbReference type="Rhea" id="RHEA:40499"/>
        <dbReference type="ChEBI" id="CHEBI:15377"/>
        <dbReference type="ChEBI" id="CHEBI:15378"/>
        <dbReference type="ChEBI" id="CHEBI:30823"/>
        <dbReference type="ChEBI" id="CHEBI:64765"/>
        <dbReference type="ChEBI" id="CHEBI:74617"/>
    </reaction>
    <physiologicalReaction direction="left-to-right" evidence="11">
        <dbReference type="Rhea" id="RHEA:40500"/>
    </physiologicalReaction>
</comment>
<feature type="active site" description="Charge relay system" evidence="14">
    <location>
        <position position="271"/>
    </location>
</feature>
<dbReference type="InterPro" id="IPR016272">
    <property type="entry name" value="Lipase_LIPH"/>
</dbReference>
<comment type="catalytic activity">
    <reaction evidence="12">
        <text>1,2-di-(9Z)-octadecenoyl-sn-glycero-3-phospho-L-serine + H2O = 2-(9Z-octadecenoyl)-sn-glycero-3-phospho-L-serine + (9Z)-octadecenoate + H(+)</text>
        <dbReference type="Rhea" id="RHEA:40491"/>
        <dbReference type="ChEBI" id="CHEBI:15377"/>
        <dbReference type="ChEBI" id="CHEBI:15378"/>
        <dbReference type="ChEBI" id="CHEBI:30823"/>
        <dbReference type="ChEBI" id="CHEBI:74905"/>
        <dbReference type="ChEBI" id="CHEBI:77342"/>
    </reaction>
    <physiologicalReaction direction="left-to-right" evidence="12">
        <dbReference type="Rhea" id="RHEA:40492"/>
    </physiologicalReaction>
</comment>
<keyword evidence="6" id="KW-0442">Lipid degradation</keyword>
<reference evidence="19" key="1">
    <citation type="journal article" date="2023" name="Front. Mar. Sci.">
        <title>A new Merluccius polli reference genome to investigate the effects of global change in West African waters.</title>
        <authorList>
            <person name="Mateo J.L."/>
            <person name="Blanco-Fernandez C."/>
            <person name="Garcia-Vazquez E."/>
            <person name="Machado-Schiaffino G."/>
        </authorList>
    </citation>
    <scope>NUCLEOTIDE SEQUENCE</scope>
    <source>
        <strain evidence="19">C29</strain>
        <tissue evidence="19">Fin</tissue>
    </source>
</reference>
<feature type="binding site" evidence="15">
    <location>
        <position position="216"/>
    </location>
    <ligand>
        <name>Ca(2+)</name>
        <dbReference type="ChEBI" id="CHEBI:29108"/>
    </ligand>
</feature>
<keyword evidence="9" id="KW-0325">Glycoprotein</keyword>
<evidence type="ECO:0000256" key="15">
    <source>
        <dbReference type="PIRSR" id="PIRSR000865-2"/>
    </source>
</evidence>
<dbReference type="InterPro" id="IPR013818">
    <property type="entry name" value="Lipase"/>
</dbReference>
<dbReference type="GO" id="GO:0016042">
    <property type="term" value="P:lipid catabolic process"/>
    <property type="evidence" value="ECO:0007669"/>
    <property type="project" value="UniProtKB-KW"/>
</dbReference>
<dbReference type="EMBL" id="JAOPHQ010005532">
    <property type="protein sequence ID" value="KAK0134903.1"/>
    <property type="molecule type" value="Genomic_DNA"/>
</dbReference>
<evidence type="ECO:0000256" key="5">
    <source>
        <dbReference type="ARBA" id="ARBA00022801"/>
    </source>
</evidence>
<accession>A0AA47M764</accession>
<dbReference type="InterPro" id="IPR000734">
    <property type="entry name" value="TAG_lipase"/>
</dbReference>
<dbReference type="PANTHER" id="PTHR11610:SF111">
    <property type="entry name" value="PHOSPHOLIPASE A1 MEMBER A"/>
    <property type="match status" value="1"/>
</dbReference>
<evidence type="ECO:0000256" key="2">
    <source>
        <dbReference type="ARBA" id="ARBA00010701"/>
    </source>
</evidence>
<evidence type="ECO:0000256" key="9">
    <source>
        <dbReference type="ARBA" id="ARBA00023180"/>
    </source>
</evidence>
<dbReference type="Gene3D" id="3.40.50.1820">
    <property type="entry name" value="alpha/beta hydrolase"/>
    <property type="match status" value="1"/>
</dbReference>
<dbReference type="GO" id="GO:0005615">
    <property type="term" value="C:extracellular space"/>
    <property type="evidence" value="ECO:0007669"/>
    <property type="project" value="TreeGrafter"/>
</dbReference>
<evidence type="ECO:0000256" key="13">
    <source>
        <dbReference type="ARBA" id="ARBA00048700"/>
    </source>
</evidence>
<keyword evidence="5" id="KW-0378">Hydrolase</keyword>
<dbReference type="AlphaFoldDB" id="A0AA47M764"/>
<evidence type="ECO:0000256" key="12">
    <source>
        <dbReference type="ARBA" id="ARBA00048646"/>
    </source>
</evidence>
<dbReference type="SUPFAM" id="SSF53474">
    <property type="entry name" value="alpha/beta-Hydrolases"/>
    <property type="match status" value="1"/>
</dbReference>
<dbReference type="Proteomes" id="UP001174136">
    <property type="component" value="Unassembled WGS sequence"/>
</dbReference>
<comment type="caution">
    <text evidence="19">The sequence shown here is derived from an EMBL/GenBank/DDBJ whole genome shotgun (WGS) entry which is preliminary data.</text>
</comment>
<sequence>MARVLITVHLAQVLMLLGLGLGVAVEQREECAELNNTSLQEYRQGHRAQHRVQYLLLTRENPDCPSLFSPDTPITHRQQTPFSCSRPTKIIIHGYRALGSSPSWVTKLARAVLRAEDSNVLVVDWVCGASFGYMQAVDSYKEVALQISGLIKKLQVREEPRPQGCGLESFHLIGVSLGAHVAGFVGTMFEGKIGRITGLDPAGPMFKKTDLFNRLDPSDALFVDVIHTDSDFFGISIPIGHVDFFLNGGRDQVGCTRPRLSLSYGYVICDHMRALYVYISSLNGSCPLTGVPCPSYEDFLQGRCLSCQGPCPTIGVLNNSGVTASPLPREPKIFLLTTPEPPYCAHHVLLEVRVSRLERSAKLEVTLREDSMATKVSFLIKKDSVVTSRVLALSSPLCQLDSIQLRSTTPASTSRDTSMVDSICITPIPASRAGALRVNNFDVRRGDAVVT</sequence>
<keyword evidence="4 17" id="KW-0732">Signal</keyword>
<dbReference type="InterPro" id="IPR033906">
    <property type="entry name" value="Lipase_N"/>
</dbReference>
<evidence type="ECO:0000256" key="11">
    <source>
        <dbReference type="ARBA" id="ARBA00048284"/>
    </source>
</evidence>
<evidence type="ECO:0000259" key="18">
    <source>
        <dbReference type="Pfam" id="PF00151"/>
    </source>
</evidence>
<evidence type="ECO:0000256" key="4">
    <source>
        <dbReference type="ARBA" id="ARBA00022729"/>
    </source>
</evidence>
<evidence type="ECO:0000256" key="10">
    <source>
        <dbReference type="ARBA" id="ARBA00040696"/>
    </source>
</evidence>
<evidence type="ECO:0000256" key="1">
    <source>
        <dbReference type="ARBA" id="ARBA00004613"/>
    </source>
</evidence>
<evidence type="ECO:0000313" key="19">
    <source>
        <dbReference type="EMBL" id="KAK0134903.1"/>
    </source>
</evidence>
<evidence type="ECO:0000256" key="14">
    <source>
        <dbReference type="PIRSR" id="PIRSR000865-1"/>
    </source>
</evidence>
<feature type="binding site" evidence="15">
    <location>
        <position position="219"/>
    </location>
    <ligand>
        <name>Ca(2+)</name>
        <dbReference type="ChEBI" id="CHEBI:29108"/>
    </ligand>
</feature>
<dbReference type="PRINTS" id="PR00821">
    <property type="entry name" value="TAGLIPASE"/>
</dbReference>
<name>A0AA47M764_MERPO</name>
<keyword evidence="7" id="KW-0443">Lipid metabolism</keyword>
<comment type="similarity">
    <text evidence="2 16">Belongs to the AB hydrolase superfamily. Lipase family.</text>
</comment>
<dbReference type="Pfam" id="PF00151">
    <property type="entry name" value="Lipase"/>
    <property type="match status" value="1"/>
</dbReference>
<comment type="subcellular location">
    <subcellularLocation>
        <location evidence="1">Secreted</location>
    </subcellularLocation>
</comment>
<evidence type="ECO:0000256" key="8">
    <source>
        <dbReference type="ARBA" id="ARBA00023157"/>
    </source>
</evidence>
<gene>
    <name evidence="19" type="primary">pla1a</name>
    <name evidence="19" type="ORF">N1851_029381</name>
</gene>
<dbReference type="PIRSF" id="PIRSF000865">
    <property type="entry name" value="Lipoprotein_lipase_LIPH"/>
    <property type="match status" value="1"/>
</dbReference>
<feature type="signal peptide" evidence="17">
    <location>
        <begin position="1"/>
        <end position="22"/>
    </location>
</feature>
<evidence type="ECO:0000313" key="20">
    <source>
        <dbReference type="Proteomes" id="UP001174136"/>
    </source>
</evidence>
<keyword evidence="20" id="KW-1185">Reference proteome</keyword>
<proteinExistence type="inferred from homology"/>
<feature type="active site" description="Charge relay system" evidence="14">
    <location>
        <position position="200"/>
    </location>
</feature>
<keyword evidence="15" id="KW-0479">Metal-binding</keyword>
<evidence type="ECO:0000256" key="3">
    <source>
        <dbReference type="ARBA" id="ARBA00022525"/>
    </source>
</evidence>
<feature type="chain" id="PRO_5041238644" description="Phospholipase A1 member A" evidence="17">
    <location>
        <begin position="23"/>
        <end position="451"/>
    </location>
</feature>
<evidence type="ECO:0000256" key="17">
    <source>
        <dbReference type="SAM" id="SignalP"/>
    </source>
</evidence>
<evidence type="ECO:0000256" key="7">
    <source>
        <dbReference type="ARBA" id="ARBA00023098"/>
    </source>
</evidence>
<keyword evidence="3" id="KW-0964">Secreted</keyword>
<keyword evidence="8" id="KW-1015">Disulfide bond</keyword>
<feature type="binding site" evidence="15">
    <location>
        <position position="214"/>
    </location>
    <ligand>
        <name>Ca(2+)</name>
        <dbReference type="ChEBI" id="CHEBI:29108"/>
    </ligand>
</feature>
<feature type="domain" description="Lipase" evidence="18">
    <location>
        <begin position="29"/>
        <end position="343"/>
    </location>
</feature>
<organism evidence="19 20">
    <name type="scientific">Merluccius polli</name>
    <name type="common">Benguela hake</name>
    <name type="synonym">Merluccius cadenati</name>
    <dbReference type="NCBI Taxonomy" id="89951"/>
    <lineage>
        <taxon>Eukaryota</taxon>
        <taxon>Metazoa</taxon>
        <taxon>Chordata</taxon>
        <taxon>Craniata</taxon>
        <taxon>Vertebrata</taxon>
        <taxon>Euteleostomi</taxon>
        <taxon>Actinopterygii</taxon>
        <taxon>Neopterygii</taxon>
        <taxon>Teleostei</taxon>
        <taxon>Neoteleostei</taxon>
        <taxon>Acanthomorphata</taxon>
        <taxon>Zeiogadaria</taxon>
        <taxon>Gadariae</taxon>
        <taxon>Gadiformes</taxon>
        <taxon>Gadoidei</taxon>
        <taxon>Merlucciidae</taxon>
        <taxon>Merluccius</taxon>
    </lineage>
</organism>
<feature type="active site" description="Nucleophile" evidence="14">
    <location>
        <position position="176"/>
    </location>
</feature>
<dbReference type="InterPro" id="IPR029058">
    <property type="entry name" value="AB_hydrolase_fold"/>
</dbReference>
<evidence type="ECO:0000256" key="6">
    <source>
        <dbReference type="ARBA" id="ARBA00022963"/>
    </source>
</evidence>